<evidence type="ECO:0000256" key="8">
    <source>
        <dbReference type="SAM" id="MobiDB-lite"/>
    </source>
</evidence>
<keyword evidence="12" id="KW-1185">Reference proteome</keyword>
<protein>
    <submittedName>
        <fullName evidence="11">Targeting protein for Xklp2-like</fullName>
    </submittedName>
</protein>
<evidence type="ECO:0000313" key="11">
    <source>
        <dbReference type="Ensembl" id="ENSSGRP00000005001.1"/>
    </source>
</evidence>
<sequence length="676" mass="77935">SGVNMEGGSADAYTWDAPSHVIESIDEFALDPQDNADQWFELKATPKGGTVEQLTTPLQTKFFDETHNTNRPKALVSPMVKKDETTSSDVRESTSTEVPSNIVTSWANGRATPAPGQGQKSVPAQPRRVSKRPVPRNEKPTAPTTPPLVKKRRYVFQILDLSKIYVRSLNFRQKSTEQQELERIEALQKEVAEQRRKNEASYRAALAGSQLPKRHVLSTTIPKEFNFRSDSRLKNHTDGGSTVDNSYREVDFTSQLRKHPSSPLKAPKGTTIPKPFNLSRGKRKLDEAGAYMPMAQQIEQFQKRTPIRYHLRSRQSQERASFIHPHVMTLTNFFKALELNRKILEGALVLKKPASKEVTKPEGFQLEIEKRLQERQASKKPEEEEDHTFHPRPLPTRILEEVVGVPEKKVLNPTVPESPAFALKNRVRMEKKKEEKPPAPIKAHAVPHFLPFQPKLPVKSQVEMCPFSFEERERERRVMKEKKLEEMRNEEVPKFKAQPLPDFHEVHLPEKKVVEPTKPTPFKLMVDERGAAKGERWEQMMKEELKRQAEAACFKAQPNNVSHKEPFVPTKENRSILANTTNSAVPEAFQLATERRAKERIEFEKELSEKEELKAHMEEEWEREREEQEKEGIARLRQEQVRKAQPIRRYKPVELKKSEVSLTVPQSPNFSDRFRL</sequence>
<keyword evidence="5" id="KW-0206">Cytoskeleton</keyword>
<feature type="domain" description="TPX2 C-terminal" evidence="9">
    <location>
        <begin position="589"/>
        <end position="663"/>
    </location>
</feature>
<evidence type="ECO:0000256" key="6">
    <source>
        <dbReference type="ARBA" id="ARBA00023242"/>
    </source>
</evidence>
<keyword evidence="7" id="KW-0175">Coiled coil</keyword>
<dbReference type="GO" id="GO:0005874">
    <property type="term" value="C:microtubule"/>
    <property type="evidence" value="ECO:0007669"/>
    <property type="project" value="InterPro"/>
</dbReference>
<feature type="compositionally biased region" description="Basic and acidic residues" evidence="8">
    <location>
        <begin position="373"/>
        <end position="382"/>
    </location>
</feature>
<dbReference type="InterPro" id="IPR009675">
    <property type="entry name" value="TPX2_fam"/>
</dbReference>
<evidence type="ECO:0000256" key="4">
    <source>
        <dbReference type="ARBA" id="ARBA00022490"/>
    </source>
</evidence>
<dbReference type="GO" id="GO:0060236">
    <property type="term" value="P:regulation of mitotic spindle organization"/>
    <property type="evidence" value="ECO:0007669"/>
    <property type="project" value="InterPro"/>
</dbReference>
<evidence type="ECO:0000256" key="1">
    <source>
        <dbReference type="ARBA" id="ARBA00004123"/>
    </source>
</evidence>
<dbReference type="Ensembl" id="ENSSGRT00000005409.1">
    <property type="protein sequence ID" value="ENSSGRP00000005001.1"/>
    <property type="gene ID" value="ENSSGRG00000002616.1"/>
</dbReference>
<keyword evidence="6" id="KW-0539">Nucleus</keyword>
<dbReference type="Proteomes" id="UP000472262">
    <property type="component" value="Unassembled WGS sequence"/>
</dbReference>
<dbReference type="InterPro" id="IPR027330">
    <property type="entry name" value="TPX2_central_dom"/>
</dbReference>
<keyword evidence="4" id="KW-0963">Cytoplasm</keyword>
<gene>
    <name evidence="11" type="primary">tpx2</name>
</gene>
<dbReference type="AlphaFoldDB" id="A0A672K2J8"/>
<dbReference type="PANTHER" id="PTHR14326">
    <property type="entry name" value="TARGETING PROTEIN FOR XKLP2"/>
    <property type="match status" value="1"/>
</dbReference>
<comment type="subcellular location">
    <subcellularLocation>
        <location evidence="2">Cytoplasm</location>
        <location evidence="2">Cytoskeleton</location>
        <location evidence="2">Spindle</location>
    </subcellularLocation>
    <subcellularLocation>
        <location evidence="1">Nucleus</location>
    </subcellularLocation>
</comment>
<evidence type="ECO:0000256" key="2">
    <source>
        <dbReference type="ARBA" id="ARBA00004186"/>
    </source>
</evidence>
<dbReference type="GO" id="GO:0005819">
    <property type="term" value="C:spindle"/>
    <property type="evidence" value="ECO:0007669"/>
    <property type="project" value="UniProtKB-SubCell"/>
</dbReference>
<evidence type="ECO:0000256" key="5">
    <source>
        <dbReference type="ARBA" id="ARBA00023212"/>
    </source>
</evidence>
<comment type="similarity">
    <text evidence="3">Belongs to the TPX2 family.</text>
</comment>
<dbReference type="Pfam" id="PF12214">
    <property type="entry name" value="TPX2_importin"/>
    <property type="match status" value="1"/>
</dbReference>
<feature type="coiled-coil region" evidence="7">
    <location>
        <begin position="600"/>
        <end position="627"/>
    </location>
</feature>
<dbReference type="Pfam" id="PF06886">
    <property type="entry name" value="TPX2"/>
    <property type="match status" value="2"/>
</dbReference>
<evidence type="ECO:0000256" key="3">
    <source>
        <dbReference type="ARBA" id="ARBA00005885"/>
    </source>
</evidence>
<feature type="region of interest" description="Disordered" evidence="8">
    <location>
        <begin position="373"/>
        <end position="395"/>
    </location>
</feature>
<evidence type="ECO:0000259" key="10">
    <source>
        <dbReference type="Pfam" id="PF12214"/>
    </source>
</evidence>
<evidence type="ECO:0000256" key="7">
    <source>
        <dbReference type="SAM" id="Coils"/>
    </source>
</evidence>
<dbReference type="GO" id="GO:0005634">
    <property type="term" value="C:nucleus"/>
    <property type="evidence" value="ECO:0007669"/>
    <property type="project" value="UniProtKB-SubCell"/>
</dbReference>
<reference evidence="11" key="2">
    <citation type="submission" date="2025-09" db="UniProtKB">
        <authorList>
            <consortium name="Ensembl"/>
        </authorList>
    </citation>
    <scope>IDENTIFICATION</scope>
</reference>
<evidence type="ECO:0000313" key="12">
    <source>
        <dbReference type="Proteomes" id="UP000472262"/>
    </source>
</evidence>
<evidence type="ECO:0000259" key="9">
    <source>
        <dbReference type="Pfam" id="PF06886"/>
    </source>
</evidence>
<feature type="domain" description="TPX2 C-terminal" evidence="9">
    <location>
        <begin position="470"/>
        <end position="517"/>
    </location>
</feature>
<dbReference type="InterPro" id="IPR027329">
    <property type="entry name" value="TPX2_C"/>
</dbReference>
<feature type="domain" description="TPX2 central" evidence="10">
    <location>
        <begin position="333"/>
        <end position="421"/>
    </location>
</feature>
<name>A0A672K2J8_SINGR</name>
<proteinExistence type="inferred from homology"/>
<dbReference type="PANTHER" id="PTHR14326:SF44">
    <property type="entry name" value="TARGETING PROTEIN FOR XKLP2"/>
    <property type="match status" value="1"/>
</dbReference>
<feature type="coiled-coil region" evidence="7">
    <location>
        <begin position="174"/>
        <end position="204"/>
    </location>
</feature>
<reference evidence="11" key="1">
    <citation type="submission" date="2025-08" db="UniProtKB">
        <authorList>
            <consortium name="Ensembl"/>
        </authorList>
    </citation>
    <scope>IDENTIFICATION</scope>
</reference>
<feature type="region of interest" description="Disordered" evidence="8">
    <location>
        <begin position="254"/>
        <end position="279"/>
    </location>
</feature>
<organism evidence="11 12">
    <name type="scientific">Sinocyclocheilus grahami</name>
    <name type="common">Dianchi golden-line fish</name>
    <name type="synonym">Barbus grahami</name>
    <dbReference type="NCBI Taxonomy" id="75366"/>
    <lineage>
        <taxon>Eukaryota</taxon>
        <taxon>Metazoa</taxon>
        <taxon>Chordata</taxon>
        <taxon>Craniata</taxon>
        <taxon>Vertebrata</taxon>
        <taxon>Euteleostomi</taxon>
        <taxon>Actinopterygii</taxon>
        <taxon>Neopterygii</taxon>
        <taxon>Teleostei</taxon>
        <taxon>Ostariophysi</taxon>
        <taxon>Cypriniformes</taxon>
        <taxon>Cyprinidae</taxon>
        <taxon>Cyprininae</taxon>
        <taxon>Sinocyclocheilus</taxon>
    </lineage>
</organism>
<feature type="compositionally biased region" description="Polar residues" evidence="8">
    <location>
        <begin position="95"/>
        <end position="107"/>
    </location>
</feature>
<feature type="compositionally biased region" description="Basic and acidic residues" evidence="8">
    <location>
        <begin position="80"/>
        <end position="94"/>
    </location>
</feature>
<accession>A0A672K2J8</accession>
<feature type="region of interest" description="Disordered" evidence="8">
    <location>
        <begin position="65"/>
        <end position="147"/>
    </location>
</feature>